<evidence type="ECO:0000256" key="14">
    <source>
        <dbReference type="SAM" id="Coils"/>
    </source>
</evidence>
<dbReference type="InterPro" id="IPR003594">
    <property type="entry name" value="HATPase_dom"/>
</dbReference>
<keyword evidence="7" id="KW-0812">Transmembrane</keyword>
<evidence type="ECO:0000256" key="7">
    <source>
        <dbReference type="ARBA" id="ARBA00022692"/>
    </source>
</evidence>
<dbReference type="InterPro" id="IPR003661">
    <property type="entry name" value="HisK_dim/P_dom"/>
</dbReference>
<proteinExistence type="predicted"/>
<dbReference type="Gene3D" id="1.10.287.130">
    <property type="match status" value="1"/>
</dbReference>
<evidence type="ECO:0000256" key="3">
    <source>
        <dbReference type="ARBA" id="ARBA00012438"/>
    </source>
</evidence>
<dbReference type="GO" id="GO:0000155">
    <property type="term" value="F:phosphorelay sensor kinase activity"/>
    <property type="evidence" value="ECO:0007669"/>
    <property type="project" value="InterPro"/>
</dbReference>
<evidence type="ECO:0000313" key="16">
    <source>
        <dbReference type="EMBL" id="KYG34430.1"/>
    </source>
</evidence>
<name>A0A161PKH9_9BACI</name>
<keyword evidence="6" id="KW-0808">Transferase</keyword>
<protein>
    <recommendedName>
        <fullName evidence="3">histidine kinase</fullName>
        <ecNumber evidence="3">2.7.13.3</ecNumber>
    </recommendedName>
</protein>
<sequence>MLFFLILISVLFIMQTVYILYYKNQVRDIGNQLAFISEHDSFKFIQSQIKPKELYQLMNLCNELLREKREQNQEFERKSEEINETIVSLSHDIRTPLTSLDGYLQLAERSDQLKEKKHYITLAQTRMKQIITLVDQLFLYTKLKNQDYRLELDSIEVVNVLKRRLFFFIEEFSHKNTEPILNLPEFPVRMVGDETALERIYENIIRNYIFHGDGNLIITHEKKQGEFHLHFNNKLKPNQSIHFNKIFSRFYKEDPSRSQLSSGLGLSIVKSLVEKMNGHVYADLKDGQFCIVLIFKTEEKESLYG</sequence>
<evidence type="ECO:0000256" key="10">
    <source>
        <dbReference type="ARBA" id="ARBA00022840"/>
    </source>
</evidence>
<dbReference type="OrthoDB" id="9792991at2"/>
<evidence type="ECO:0000256" key="6">
    <source>
        <dbReference type="ARBA" id="ARBA00022679"/>
    </source>
</evidence>
<gene>
    <name evidence="16" type="ORF">AZF04_14700</name>
</gene>
<dbReference type="GO" id="GO:0005524">
    <property type="term" value="F:ATP binding"/>
    <property type="evidence" value="ECO:0007669"/>
    <property type="project" value="UniProtKB-KW"/>
</dbReference>
<dbReference type="GO" id="GO:0005886">
    <property type="term" value="C:plasma membrane"/>
    <property type="evidence" value="ECO:0007669"/>
    <property type="project" value="UniProtKB-SubCell"/>
</dbReference>
<keyword evidence="8" id="KW-0547">Nucleotide-binding</keyword>
<dbReference type="EC" id="2.7.13.3" evidence="3"/>
<keyword evidence="10" id="KW-0067">ATP-binding</keyword>
<keyword evidence="5" id="KW-0597">Phosphoprotein</keyword>
<keyword evidence="17" id="KW-1185">Reference proteome</keyword>
<dbReference type="InterPro" id="IPR005467">
    <property type="entry name" value="His_kinase_dom"/>
</dbReference>
<evidence type="ECO:0000256" key="8">
    <source>
        <dbReference type="ARBA" id="ARBA00022741"/>
    </source>
</evidence>
<feature type="coiled-coil region" evidence="14">
    <location>
        <begin position="54"/>
        <end position="92"/>
    </location>
</feature>
<evidence type="ECO:0000256" key="4">
    <source>
        <dbReference type="ARBA" id="ARBA00022475"/>
    </source>
</evidence>
<dbReference type="SUPFAM" id="SSF47384">
    <property type="entry name" value="Homodimeric domain of signal transducing histidine kinase"/>
    <property type="match status" value="1"/>
</dbReference>
<evidence type="ECO:0000256" key="5">
    <source>
        <dbReference type="ARBA" id="ARBA00022553"/>
    </source>
</evidence>
<dbReference type="SUPFAM" id="SSF55874">
    <property type="entry name" value="ATPase domain of HSP90 chaperone/DNA topoisomerase II/histidine kinase"/>
    <property type="match status" value="1"/>
</dbReference>
<evidence type="ECO:0000256" key="2">
    <source>
        <dbReference type="ARBA" id="ARBA00004651"/>
    </source>
</evidence>
<comment type="catalytic activity">
    <reaction evidence="1">
        <text>ATP + protein L-histidine = ADP + protein N-phospho-L-histidine.</text>
        <dbReference type="EC" id="2.7.13.3"/>
    </reaction>
</comment>
<dbReference type="PANTHER" id="PTHR45528">
    <property type="entry name" value="SENSOR HISTIDINE KINASE CPXA"/>
    <property type="match status" value="1"/>
</dbReference>
<dbReference type="InterPro" id="IPR050398">
    <property type="entry name" value="HssS/ArlS-like"/>
</dbReference>
<keyword evidence="9" id="KW-0418">Kinase</keyword>
<keyword evidence="4" id="KW-1003">Cell membrane</keyword>
<dbReference type="SMART" id="SM00387">
    <property type="entry name" value="HATPase_c"/>
    <property type="match status" value="1"/>
</dbReference>
<evidence type="ECO:0000256" key="9">
    <source>
        <dbReference type="ARBA" id="ARBA00022777"/>
    </source>
</evidence>
<dbReference type="SMART" id="SM00388">
    <property type="entry name" value="HisKA"/>
    <property type="match status" value="1"/>
</dbReference>
<keyword evidence="13" id="KW-0472">Membrane</keyword>
<dbReference type="AlphaFoldDB" id="A0A161PKH9"/>
<comment type="caution">
    <text evidence="16">The sequence shown here is derived from an EMBL/GenBank/DDBJ whole genome shotgun (WGS) entry which is preliminary data.</text>
</comment>
<dbReference type="Pfam" id="PF02518">
    <property type="entry name" value="HATPase_c"/>
    <property type="match status" value="1"/>
</dbReference>
<dbReference type="PROSITE" id="PS50109">
    <property type="entry name" value="HIS_KIN"/>
    <property type="match status" value="1"/>
</dbReference>
<dbReference type="PRINTS" id="PR01780">
    <property type="entry name" value="LANTIREGPROT"/>
</dbReference>
<dbReference type="EMBL" id="LTAO01000002">
    <property type="protein sequence ID" value="KYG34430.1"/>
    <property type="molecule type" value="Genomic_DNA"/>
</dbReference>
<dbReference type="PANTHER" id="PTHR45528:SF1">
    <property type="entry name" value="SENSOR HISTIDINE KINASE CPXA"/>
    <property type="match status" value="1"/>
</dbReference>
<keyword evidence="11" id="KW-1133">Transmembrane helix</keyword>
<dbReference type="CDD" id="cd00082">
    <property type="entry name" value="HisKA"/>
    <property type="match status" value="1"/>
</dbReference>
<dbReference type="InterPro" id="IPR036890">
    <property type="entry name" value="HATPase_C_sf"/>
</dbReference>
<dbReference type="Gene3D" id="3.30.565.10">
    <property type="entry name" value="Histidine kinase-like ATPase, C-terminal domain"/>
    <property type="match status" value="1"/>
</dbReference>
<dbReference type="Pfam" id="PF00512">
    <property type="entry name" value="HisKA"/>
    <property type="match status" value="1"/>
</dbReference>
<keyword evidence="12" id="KW-0902">Two-component regulatory system</keyword>
<evidence type="ECO:0000259" key="15">
    <source>
        <dbReference type="PROSITE" id="PS50109"/>
    </source>
</evidence>
<dbReference type="InterPro" id="IPR036097">
    <property type="entry name" value="HisK_dim/P_sf"/>
</dbReference>
<feature type="domain" description="Histidine kinase" evidence="15">
    <location>
        <begin position="88"/>
        <end position="299"/>
    </location>
</feature>
<dbReference type="RefSeq" id="WP_045482175.1">
    <property type="nucleotide sequence ID" value="NZ_LTAO01000002.1"/>
</dbReference>
<dbReference type="STRING" id="519424.AZF04_14700"/>
<evidence type="ECO:0000256" key="13">
    <source>
        <dbReference type="ARBA" id="ARBA00023136"/>
    </source>
</evidence>
<evidence type="ECO:0000313" key="17">
    <source>
        <dbReference type="Proteomes" id="UP000075806"/>
    </source>
</evidence>
<accession>A0A161PKH9</accession>
<evidence type="ECO:0000256" key="12">
    <source>
        <dbReference type="ARBA" id="ARBA00023012"/>
    </source>
</evidence>
<keyword evidence="14" id="KW-0175">Coiled coil</keyword>
<dbReference type="InterPro" id="IPR008358">
    <property type="entry name" value="Sig_transdc_His_kin/Pase_MprB"/>
</dbReference>
<evidence type="ECO:0000256" key="1">
    <source>
        <dbReference type="ARBA" id="ARBA00000085"/>
    </source>
</evidence>
<organism evidence="16 17">
    <name type="scientific">Alkalihalobacillus trypoxylicola</name>
    <dbReference type="NCBI Taxonomy" id="519424"/>
    <lineage>
        <taxon>Bacteria</taxon>
        <taxon>Bacillati</taxon>
        <taxon>Bacillota</taxon>
        <taxon>Bacilli</taxon>
        <taxon>Bacillales</taxon>
        <taxon>Bacillaceae</taxon>
        <taxon>Alkalihalobacillus</taxon>
    </lineage>
</organism>
<evidence type="ECO:0000256" key="11">
    <source>
        <dbReference type="ARBA" id="ARBA00022989"/>
    </source>
</evidence>
<comment type="subcellular location">
    <subcellularLocation>
        <location evidence="2">Cell membrane</location>
        <topology evidence="2">Multi-pass membrane protein</topology>
    </subcellularLocation>
</comment>
<reference evidence="16" key="1">
    <citation type="submission" date="2016-02" db="EMBL/GenBank/DDBJ databases">
        <title>Genome sequence of Bacillus trypoxylicola KCTC 13244(T).</title>
        <authorList>
            <person name="Jeong H."/>
            <person name="Park S.-H."/>
            <person name="Choi S.-K."/>
        </authorList>
    </citation>
    <scope>NUCLEOTIDE SEQUENCE [LARGE SCALE GENOMIC DNA]</scope>
    <source>
        <strain evidence="16">KCTC 13244</strain>
    </source>
</reference>
<dbReference type="Proteomes" id="UP000075806">
    <property type="component" value="Unassembled WGS sequence"/>
</dbReference>